<organism evidence="4">
    <name type="scientific">Anisakis simplex</name>
    <name type="common">Herring worm</name>
    <dbReference type="NCBI Taxonomy" id="6269"/>
    <lineage>
        <taxon>Eukaryota</taxon>
        <taxon>Metazoa</taxon>
        <taxon>Ecdysozoa</taxon>
        <taxon>Nematoda</taxon>
        <taxon>Chromadorea</taxon>
        <taxon>Rhabditida</taxon>
        <taxon>Spirurina</taxon>
        <taxon>Ascaridomorpha</taxon>
        <taxon>Ascaridoidea</taxon>
        <taxon>Anisakidae</taxon>
        <taxon>Anisakis</taxon>
        <taxon>Anisakis simplex complex</taxon>
    </lineage>
</organism>
<protein>
    <submittedName>
        <fullName evidence="4">Nucleotide exchange factor GrpE</fullName>
    </submittedName>
</protein>
<feature type="compositionally biased region" description="Polar residues" evidence="1">
    <location>
        <begin position="66"/>
        <end position="80"/>
    </location>
</feature>
<reference evidence="4" key="1">
    <citation type="submission" date="2017-02" db="UniProtKB">
        <authorList>
            <consortium name="WormBaseParasite"/>
        </authorList>
    </citation>
    <scope>IDENTIFICATION</scope>
</reference>
<feature type="region of interest" description="Disordered" evidence="1">
    <location>
        <begin position="53"/>
        <end position="80"/>
    </location>
</feature>
<evidence type="ECO:0000313" key="2">
    <source>
        <dbReference type="EMBL" id="VDK26810.1"/>
    </source>
</evidence>
<sequence length="80" mass="8849">MTGTDTDVNKTDTDIEDNLDSSSRKDLDDYDLAAELREVEEKLAAEAHHLRVTTAGEQQAETQTASSHRQMTANNMALIL</sequence>
<gene>
    <name evidence="2" type="ORF">ASIM_LOCUS6296</name>
</gene>
<reference evidence="2 3" key="2">
    <citation type="submission" date="2018-11" db="EMBL/GenBank/DDBJ databases">
        <authorList>
            <consortium name="Pathogen Informatics"/>
        </authorList>
    </citation>
    <scope>NUCLEOTIDE SEQUENCE [LARGE SCALE GENOMIC DNA]</scope>
</reference>
<name>A0A0M3JFW1_ANISI</name>
<dbReference type="Proteomes" id="UP000267096">
    <property type="component" value="Unassembled WGS sequence"/>
</dbReference>
<evidence type="ECO:0000313" key="4">
    <source>
        <dbReference type="WBParaSite" id="ASIM_0000651501-mRNA-1"/>
    </source>
</evidence>
<feature type="compositionally biased region" description="Low complexity" evidence="1">
    <location>
        <begin position="53"/>
        <end position="65"/>
    </location>
</feature>
<proteinExistence type="predicted"/>
<feature type="region of interest" description="Disordered" evidence="1">
    <location>
        <begin position="1"/>
        <end position="27"/>
    </location>
</feature>
<dbReference type="EMBL" id="UYRR01013493">
    <property type="protein sequence ID" value="VDK26810.1"/>
    <property type="molecule type" value="Genomic_DNA"/>
</dbReference>
<evidence type="ECO:0000256" key="1">
    <source>
        <dbReference type="SAM" id="MobiDB-lite"/>
    </source>
</evidence>
<evidence type="ECO:0000313" key="3">
    <source>
        <dbReference type="Proteomes" id="UP000267096"/>
    </source>
</evidence>
<keyword evidence="3" id="KW-1185">Reference proteome</keyword>
<accession>A0A0M3JFW1</accession>
<dbReference type="WBParaSite" id="ASIM_0000651501-mRNA-1">
    <property type="protein sequence ID" value="ASIM_0000651501-mRNA-1"/>
    <property type="gene ID" value="ASIM_0000651501"/>
</dbReference>
<dbReference type="AlphaFoldDB" id="A0A0M3JFW1"/>